<name>A0ABR2JN26_9PEZI</name>
<accession>A0ABR2JN26</accession>
<dbReference type="Proteomes" id="UP001390339">
    <property type="component" value="Unassembled WGS sequence"/>
</dbReference>
<dbReference type="Gene3D" id="1.25.40.20">
    <property type="entry name" value="Ankyrin repeat-containing domain"/>
    <property type="match status" value="3"/>
</dbReference>
<evidence type="ECO:0000256" key="2">
    <source>
        <dbReference type="ARBA" id="ARBA00023043"/>
    </source>
</evidence>
<evidence type="ECO:0000313" key="4">
    <source>
        <dbReference type="EMBL" id="KAK8880196.1"/>
    </source>
</evidence>
<dbReference type="Pfam" id="PF00023">
    <property type="entry name" value="Ank"/>
    <property type="match status" value="1"/>
</dbReference>
<dbReference type="EMBL" id="JAPCWZ010000001">
    <property type="protein sequence ID" value="KAK8880196.1"/>
    <property type="molecule type" value="Genomic_DNA"/>
</dbReference>
<feature type="repeat" description="ANK" evidence="3">
    <location>
        <begin position="152"/>
        <end position="184"/>
    </location>
</feature>
<dbReference type="InterPro" id="IPR002110">
    <property type="entry name" value="Ankyrin_rpt"/>
</dbReference>
<dbReference type="PANTHER" id="PTHR24198">
    <property type="entry name" value="ANKYRIN REPEAT AND PROTEIN KINASE DOMAIN-CONTAINING PROTEIN"/>
    <property type="match status" value="1"/>
</dbReference>
<dbReference type="InterPro" id="IPR036770">
    <property type="entry name" value="Ankyrin_rpt-contain_sf"/>
</dbReference>
<evidence type="ECO:0000256" key="1">
    <source>
        <dbReference type="ARBA" id="ARBA00022737"/>
    </source>
</evidence>
<dbReference type="SMART" id="SM00248">
    <property type="entry name" value="ANK"/>
    <property type="match status" value="5"/>
</dbReference>
<dbReference type="SUPFAM" id="SSF48403">
    <property type="entry name" value="Ankyrin repeat"/>
    <property type="match status" value="1"/>
</dbReference>
<keyword evidence="1" id="KW-0677">Repeat</keyword>
<keyword evidence="2 3" id="KW-0040">ANK repeat</keyword>
<gene>
    <name evidence="4" type="ORF">PGQ11_001490</name>
</gene>
<dbReference type="PANTHER" id="PTHR24198:SF165">
    <property type="entry name" value="ANKYRIN REPEAT-CONTAINING PROTEIN-RELATED"/>
    <property type="match status" value="1"/>
</dbReference>
<protein>
    <submittedName>
        <fullName evidence="4">Ankyrin repeat domain-containing protein</fullName>
    </submittedName>
</protein>
<dbReference type="PROSITE" id="PS50088">
    <property type="entry name" value="ANK_REPEAT"/>
    <property type="match status" value="1"/>
</dbReference>
<comment type="caution">
    <text evidence="4">The sequence shown here is derived from an EMBL/GenBank/DDBJ whole genome shotgun (WGS) entry which is preliminary data.</text>
</comment>
<keyword evidence="5" id="KW-1185">Reference proteome</keyword>
<evidence type="ECO:0000313" key="5">
    <source>
        <dbReference type="Proteomes" id="UP001390339"/>
    </source>
</evidence>
<evidence type="ECO:0000256" key="3">
    <source>
        <dbReference type="PROSITE-ProRule" id="PRU00023"/>
    </source>
</evidence>
<reference evidence="4 5" key="1">
    <citation type="journal article" date="2024" name="IMA Fungus">
        <title>Apiospora arundinis, a panoply of carbohydrate-active enzymes and secondary metabolites.</title>
        <authorList>
            <person name="Sorensen T."/>
            <person name="Petersen C."/>
            <person name="Muurmann A.T."/>
            <person name="Christiansen J.V."/>
            <person name="Brundto M.L."/>
            <person name="Overgaard C.K."/>
            <person name="Boysen A.T."/>
            <person name="Wollenberg R.D."/>
            <person name="Larsen T.O."/>
            <person name="Sorensen J.L."/>
            <person name="Nielsen K.L."/>
            <person name="Sondergaard T.E."/>
        </authorList>
    </citation>
    <scope>NUCLEOTIDE SEQUENCE [LARGE SCALE GENOMIC DNA]</scope>
    <source>
        <strain evidence="4 5">AAU 773</strain>
    </source>
</reference>
<organism evidence="4 5">
    <name type="scientific">Apiospora arundinis</name>
    <dbReference type="NCBI Taxonomy" id="335852"/>
    <lineage>
        <taxon>Eukaryota</taxon>
        <taxon>Fungi</taxon>
        <taxon>Dikarya</taxon>
        <taxon>Ascomycota</taxon>
        <taxon>Pezizomycotina</taxon>
        <taxon>Sordariomycetes</taxon>
        <taxon>Xylariomycetidae</taxon>
        <taxon>Amphisphaeriales</taxon>
        <taxon>Apiosporaceae</taxon>
        <taxon>Apiospora</taxon>
    </lineage>
</organism>
<sequence>MAPFGTRSWIARVCLWRLYDIAKSRLQPHFDSFFGSHTGIDGAQIVEAYLRTSFQSERLMLELLGRGLLSNEYVSAALASPDYEDGRFVTGLWWAASLRGHNTALRRLVGLGVPVDLKFRLSVDMRLLQYECKYSLRRIHPHDAEHDYREWVFETALIMAAARGDVDSVGVLLELGADANAKDSIGRFPLQLACTEQHWHGFLGSQHTKRYINSEENGVQCTPYTRRWHKDPDSALIIHTFHRHGADVCLSRGPVGETVLHEAVWGGNPHIITAVLDLAPSLLYVRDDKRRLPLHYAARWYRATKMLLARHNGTEPLSDATETNDVGSCDAGKAGYANARDALGNTPLHHSAFNSAYNVKVAKIYLGLYEPADIEARNKAGKTVWDIAEDPSWARV</sequence>
<proteinExistence type="predicted"/>
<dbReference type="PROSITE" id="PS50297">
    <property type="entry name" value="ANK_REP_REGION"/>
    <property type="match status" value="1"/>
</dbReference>